<evidence type="ECO:0000256" key="5">
    <source>
        <dbReference type="ARBA" id="ARBA00020264"/>
    </source>
</evidence>
<evidence type="ECO:0000256" key="8">
    <source>
        <dbReference type="ARBA" id="ARBA00023242"/>
    </source>
</evidence>
<comment type="caution">
    <text evidence="10">The sequence shown here is derived from an EMBL/GenBank/DDBJ whole genome shotgun (WGS) entry which is preliminary data.</text>
</comment>
<name>A0ABD0SF85_LOXSC</name>
<dbReference type="GO" id="GO:0005737">
    <property type="term" value="C:cytoplasm"/>
    <property type="evidence" value="ECO:0007669"/>
    <property type="project" value="UniProtKB-SubCell"/>
</dbReference>
<dbReference type="InterPro" id="IPR027417">
    <property type="entry name" value="P-loop_NTPase"/>
</dbReference>
<dbReference type="AlphaFoldDB" id="A0ABD0SF85"/>
<keyword evidence="7" id="KW-0819">tRNA processing</keyword>
<comment type="subcellular location">
    <subcellularLocation>
        <location evidence="2">Cytoplasm</location>
    </subcellularLocation>
    <subcellularLocation>
        <location evidence="1">Nucleus</location>
    </subcellularLocation>
</comment>
<keyword evidence="6" id="KW-0963">Cytoplasm</keyword>
<gene>
    <name evidence="10" type="ORF">ABMA28_008705</name>
</gene>
<evidence type="ECO:0000256" key="7">
    <source>
        <dbReference type="ARBA" id="ARBA00022694"/>
    </source>
</evidence>
<comment type="pathway">
    <text evidence="3">tRNA modification; 5-methoxycarbonylmethyl-2-thiouridine-tRNA biosynthesis.</text>
</comment>
<keyword evidence="8" id="KW-0539">Nucleus</keyword>
<dbReference type="InterPro" id="IPR019519">
    <property type="entry name" value="Elp5"/>
</dbReference>
<dbReference type="PANTHER" id="PTHR15641:SF1">
    <property type="entry name" value="ELONGATOR COMPLEX PROTEIN 5"/>
    <property type="match status" value="1"/>
</dbReference>
<organism evidence="10 11">
    <name type="scientific">Loxostege sticticalis</name>
    <name type="common">Beet webworm moth</name>
    <dbReference type="NCBI Taxonomy" id="481309"/>
    <lineage>
        <taxon>Eukaryota</taxon>
        <taxon>Metazoa</taxon>
        <taxon>Ecdysozoa</taxon>
        <taxon>Arthropoda</taxon>
        <taxon>Hexapoda</taxon>
        <taxon>Insecta</taxon>
        <taxon>Pterygota</taxon>
        <taxon>Neoptera</taxon>
        <taxon>Endopterygota</taxon>
        <taxon>Lepidoptera</taxon>
        <taxon>Glossata</taxon>
        <taxon>Ditrysia</taxon>
        <taxon>Pyraloidea</taxon>
        <taxon>Crambidae</taxon>
        <taxon>Pyraustinae</taxon>
        <taxon>Loxostege</taxon>
    </lineage>
</organism>
<dbReference type="Gene3D" id="3.40.50.300">
    <property type="entry name" value="P-loop containing nucleotide triphosphate hydrolases"/>
    <property type="match status" value="1"/>
</dbReference>
<evidence type="ECO:0000256" key="3">
    <source>
        <dbReference type="ARBA" id="ARBA00005043"/>
    </source>
</evidence>
<feature type="compositionally biased region" description="Basic and acidic residues" evidence="9">
    <location>
        <begin position="183"/>
        <end position="192"/>
    </location>
</feature>
<evidence type="ECO:0000313" key="11">
    <source>
        <dbReference type="Proteomes" id="UP001549921"/>
    </source>
</evidence>
<protein>
    <recommendedName>
        <fullName evidence="5">Elongator complex protein 5</fullName>
    </recommendedName>
</protein>
<dbReference type="GO" id="GO:0005634">
    <property type="term" value="C:nucleus"/>
    <property type="evidence" value="ECO:0007669"/>
    <property type="project" value="UniProtKB-SubCell"/>
</dbReference>
<evidence type="ECO:0000256" key="2">
    <source>
        <dbReference type="ARBA" id="ARBA00004496"/>
    </source>
</evidence>
<sequence length="253" mass="28649">MTLLRLKAAPFLIIEDDINKNNIPLLLELAPTDKSTIHFFCYEQPICLWKNVFKGHLNIVYHEELDKDLIDKYVSEKCSVIIESVNQMSLCLGWNECLKVIKKLTTSSNVNKLILVHHTDCLSSASKLRIQLNHLASATVTYDGASSNKINVVLKKSGKVIKSTEVLSYDARTSTLKSAPVVKDSKVEEEPQKPSPGSLSTFKIEVDQTEKLEKYKLQLPYMSKINEGESKIFYEPDAVDDWDEEDPDDDLDI</sequence>
<proteinExistence type="inferred from homology"/>
<dbReference type="GO" id="GO:0008033">
    <property type="term" value="P:tRNA processing"/>
    <property type="evidence" value="ECO:0007669"/>
    <property type="project" value="UniProtKB-KW"/>
</dbReference>
<dbReference type="Proteomes" id="UP001549921">
    <property type="component" value="Unassembled WGS sequence"/>
</dbReference>
<reference evidence="10 11" key="1">
    <citation type="submission" date="2024-06" db="EMBL/GenBank/DDBJ databases">
        <title>A chromosome-level genome assembly of beet webworm, Loxostege sticticalis.</title>
        <authorList>
            <person name="Zhang Y."/>
        </authorList>
    </citation>
    <scope>NUCLEOTIDE SEQUENCE [LARGE SCALE GENOMIC DNA]</scope>
    <source>
        <strain evidence="10">AQ028</strain>
        <tissue evidence="10">Male pupae</tissue>
    </source>
</reference>
<evidence type="ECO:0000256" key="9">
    <source>
        <dbReference type="SAM" id="MobiDB-lite"/>
    </source>
</evidence>
<dbReference type="Pfam" id="PF10483">
    <property type="entry name" value="Elong_Iki1"/>
    <property type="match status" value="1"/>
</dbReference>
<evidence type="ECO:0000256" key="4">
    <source>
        <dbReference type="ARBA" id="ARBA00009567"/>
    </source>
</evidence>
<comment type="similarity">
    <text evidence="4">Belongs to the ELP5 family.</text>
</comment>
<evidence type="ECO:0000256" key="6">
    <source>
        <dbReference type="ARBA" id="ARBA00022490"/>
    </source>
</evidence>
<feature type="region of interest" description="Disordered" evidence="9">
    <location>
        <begin position="182"/>
        <end position="201"/>
    </location>
</feature>
<dbReference type="EMBL" id="JBEDNZ010000022">
    <property type="protein sequence ID" value="KAL0818196.1"/>
    <property type="molecule type" value="Genomic_DNA"/>
</dbReference>
<evidence type="ECO:0000256" key="1">
    <source>
        <dbReference type="ARBA" id="ARBA00004123"/>
    </source>
</evidence>
<evidence type="ECO:0000313" key="10">
    <source>
        <dbReference type="EMBL" id="KAL0818196.1"/>
    </source>
</evidence>
<dbReference type="PANTHER" id="PTHR15641">
    <property type="entry name" value="ELONGATOR COMPLEX PROTEIN 5"/>
    <property type="match status" value="1"/>
</dbReference>
<accession>A0ABD0SF85</accession>